<dbReference type="PROSITE" id="PS00356">
    <property type="entry name" value="HTH_LACI_1"/>
    <property type="match status" value="1"/>
</dbReference>
<dbReference type="Gene3D" id="1.10.260.40">
    <property type="entry name" value="lambda repressor-like DNA-binding domains"/>
    <property type="match status" value="1"/>
</dbReference>
<evidence type="ECO:0000313" key="5">
    <source>
        <dbReference type="EMBL" id="MDQ0360383.1"/>
    </source>
</evidence>
<dbReference type="Pfam" id="PF13407">
    <property type="entry name" value="Peripla_BP_4"/>
    <property type="match status" value="1"/>
</dbReference>
<name>A0ABU0E0Y5_9FIRM</name>
<dbReference type="EMBL" id="JAUSUR010000001">
    <property type="protein sequence ID" value="MDQ0360383.1"/>
    <property type="molecule type" value="Genomic_DNA"/>
</dbReference>
<keyword evidence="6" id="KW-1185">Reference proteome</keyword>
<evidence type="ECO:0000256" key="1">
    <source>
        <dbReference type="ARBA" id="ARBA00023015"/>
    </source>
</evidence>
<dbReference type="SUPFAM" id="SSF53822">
    <property type="entry name" value="Periplasmic binding protein-like I"/>
    <property type="match status" value="1"/>
</dbReference>
<evidence type="ECO:0000259" key="4">
    <source>
        <dbReference type="PROSITE" id="PS50932"/>
    </source>
</evidence>
<keyword evidence="1" id="KW-0805">Transcription regulation</keyword>
<protein>
    <submittedName>
        <fullName evidence="5">LacI family transcriptional regulator</fullName>
    </submittedName>
</protein>
<dbReference type="Gene3D" id="3.40.50.2300">
    <property type="match status" value="2"/>
</dbReference>
<dbReference type="CDD" id="cd01392">
    <property type="entry name" value="HTH_LacI"/>
    <property type="match status" value="1"/>
</dbReference>
<dbReference type="PANTHER" id="PTHR30146:SF109">
    <property type="entry name" value="HTH-TYPE TRANSCRIPTIONAL REGULATOR GALS"/>
    <property type="match status" value="1"/>
</dbReference>
<keyword evidence="2" id="KW-0238">DNA-binding</keyword>
<proteinExistence type="predicted"/>
<organism evidence="5 6">
    <name type="scientific">Breznakia pachnodae</name>
    <dbReference type="NCBI Taxonomy" id="265178"/>
    <lineage>
        <taxon>Bacteria</taxon>
        <taxon>Bacillati</taxon>
        <taxon>Bacillota</taxon>
        <taxon>Erysipelotrichia</taxon>
        <taxon>Erysipelotrichales</taxon>
        <taxon>Erysipelotrichaceae</taxon>
        <taxon>Breznakia</taxon>
    </lineage>
</organism>
<reference evidence="5 6" key="1">
    <citation type="submission" date="2023-07" db="EMBL/GenBank/DDBJ databases">
        <title>Genomic Encyclopedia of Type Strains, Phase IV (KMG-IV): sequencing the most valuable type-strain genomes for metagenomic binning, comparative biology and taxonomic classification.</title>
        <authorList>
            <person name="Goeker M."/>
        </authorList>
    </citation>
    <scope>NUCLEOTIDE SEQUENCE [LARGE SCALE GENOMIC DNA]</scope>
    <source>
        <strain evidence="5 6">DSM 16784</strain>
    </source>
</reference>
<sequence>MKIKMKDIANMAGVSETTVSLVLNNKESRISKKKQDEIKELAKKYHYRPNMSARGLASRKTNMIGLVIPDIENSFFAQLAKNIDLMLREKGYFLILTNSDDSQENEFQLIDQLINIGVDGLLITLSNESYSDKKKTIEKLNELTVPYVLMDRNLPELACKQVYYDNVLGGYLATKMLLDAGHKNIGFIKASSEIENANDRWLGYQKAMKENKIKINEDWVATGNYRVQGGYDAATQILENQEITGVAVANDMMALGFIKKVKEQQLEIPEDISIVGYDHSEILEAMIMPLSSIIQDSDKLAEESVSLLIGEIDGSIKGNEKRVLTPEIFAGNSVKKYI</sequence>
<dbReference type="InterPro" id="IPR010982">
    <property type="entry name" value="Lambda_DNA-bd_dom_sf"/>
</dbReference>
<dbReference type="PROSITE" id="PS50932">
    <property type="entry name" value="HTH_LACI_2"/>
    <property type="match status" value="1"/>
</dbReference>
<evidence type="ECO:0000256" key="2">
    <source>
        <dbReference type="ARBA" id="ARBA00023125"/>
    </source>
</evidence>
<comment type="caution">
    <text evidence="5">The sequence shown here is derived from an EMBL/GenBank/DDBJ whole genome shotgun (WGS) entry which is preliminary data.</text>
</comment>
<evidence type="ECO:0000313" key="6">
    <source>
        <dbReference type="Proteomes" id="UP001230220"/>
    </source>
</evidence>
<dbReference type="Pfam" id="PF00356">
    <property type="entry name" value="LacI"/>
    <property type="match status" value="1"/>
</dbReference>
<dbReference type="Proteomes" id="UP001230220">
    <property type="component" value="Unassembled WGS sequence"/>
</dbReference>
<dbReference type="InterPro" id="IPR025997">
    <property type="entry name" value="SBP_2_dom"/>
</dbReference>
<dbReference type="PANTHER" id="PTHR30146">
    <property type="entry name" value="LACI-RELATED TRANSCRIPTIONAL REPRESSOR"/>
    <property type="match status" value="1"/>
</dbReference>
<gene>
    <name evidence="5" type="ORF">J2S15_001114</name>
</gene>
<dbReference type="InterPro" id="IPR000843">
    <property type="entry name" value="HTH_LacI"/>
</dbReference>
<dbReference type="RefSeq" id="WP_307406246.1">
    <property type="nucleotide sequence ID" value="NZ_JAUSUR010000001.1"/>
</dbReference>
<keyword evidence="3" id="KW-0804">Transcription</keyword>
<accession>A0ABU0E0Y5</accession>
<dbReference type="CDD" id="cd06267">
    <property type="entry name" value="PBP1_LacI_sugar_binding-like"/>
    <property type="match status" value="1"/>
</dbReference>
<dbReference type="SUPFAM" id="SSF47413">
    <property type="entry name" value="lambda repressor-like DNA-binding domains"/>
    <property type="match status" value="1"/>
</dbReference>
<dbReference type="SMART" id="SM00354">
    <property type="entry name" value="HTH_LACI"/>
    <property type="match status" value="1"/>
</dbReference>
<feature type="domain" description="HTH lacI-type" evidence="4">
    <location>
        <begin position="3"/>
        <end position="58"/>
    </location>
</feature>
<evidence type="ECO:0000256" key="3">
    <source>
        <dbReference type="ARBA" id="ARBA00023163"/>
    </source>
</evidence>
<dbReference type="InterPro" id="IPR028082">
    <property type="entry name" value="Peripla_BP_I"/>
</dbReference>